<dbReference type="EMBL" id="JAGDYM010000002">
    <property type="protein sequence ID" value="MBO1900505.1"/>
    <property type="molecule type" value="Genomic_DNA"/>
</dbReference>
<keyword evidence="2" id="KW-0238">DNA-binding</keyword>
<organism evidence="5 6">
    <name type="scientific">Leucobacter weissii</name>
    <dbReference type="NCBI Taxonomy" id="1983706"/>
    <lineage>
        <taxon>Bacteria</taxon>
        <taxon>Bacillati</taxon>
        <taxon>Actinomycetota</taxon>
        <taxon>Actinomycetes</taxon>
        <taxon>Micrococcales</taxon>
        <taxon>Microbacteriaceae</taxon>
        <taxon>Leucobacter</taxon>
    </lineage>
</organism>
<dbReference type="InterPro" id="IPR011991">
    <property type="entry name" value="ArsR-like_HTH"/>
</dbReference>
<evidence type="ECO:0000256" key="2">
    <source>
        <dbReference type="ARBA" id="ARBA00023125"/>
    </source>
</evidence>
<dbReference type="SUPFAM" id="SSF46785">
    <property type="entry name" value="Winged helix' DNA-binding domain"/>
    <property type="match status" value="1"/>
</dbReference>
<dbReference type="SMART" id="SM00418">
    <property type="entry name" value="HTH_ARSR"/>
    <property type="match status" value="1"/>
</dbReference>
<dbReference type="InterPro" id="IPR051081">
    <property type="entry name" value="HTH_MetalResp_TranReg"/>
</dbReference>
<evidence type="ECO:0000256" key="1">
    <source>
        <dbReference type="ARBA" id="ARBA00023015"/>
    </source>
</evidence>
<dbReference type="NCBIfam" id="NF033788">
    <property type="entry name" value="HTH_metalloreg"/>
    <property type="match status" value="1"/>
</dbReference>
<evidence type="ECO:0000313" key="6">
    <source>
        <dbReference type="Proteomes" id="UP000664382"/>
    </source>
</evidence>
<dbReference type="CDD" id="cd00090">
    <property type="entry name" value="HTH_ARSR"/>
    <property type="match status" value="1"/>
</dbReference>
<comment type="caution">
    <text evidence="5">The sequence shown here is derived from an EMBL/GenBank/DDBJ whole genome shotgun (WGS) entry which is preliminary data.</text>
</comment>
<dbReference type="PROSITE" id="PS50987">
    <property type="entry name" value="HTH_ARSR_2"/>
    <property type="match status" value="1"/>
</dbReference>
<dbReference type="PANTHER" id="PTHR33154">
    <property type="entry name" value="TRANSCRIPTIONAL REGULATOR, ARSR FAMILY"/>
    <property type="match status" value="1"/>
</dbReference>
<dbReference type="AlphaFoldDB" id="A0A939SAI6"/>
<evidence type="ECO:0000256" key="3">
    <source>
        <dbReference type="ARBA" id="ARBA00023163"/>
    </source>
</evidence>
<keyword evidence="6" id="KW-1185">Reference proteome</keyword>
<feature type="domain" description="HTH arsR-type" evidence="4">
    <location>
        <begin position="1"/>
        <end position="95"/>
    </location>
</feature>
<keyword evidence="3" id="KW-0804">Transcription</keyword>
<dbReference type="GO" id="GO:0003677">
    <property type="term" value="F:DNA binding"/>
    <property type="evidence" value="ECO:0007669"/>
    <property type="project" value="UniProtKB-KW"/>
</dbReference>
<name>A0A939SAI6_9MICO</name>
<dbReference type="Gene3D" id="1.10.10.10">
    <property type="entry name" value="Winged helix-like DNA-binding domain superfamily/Winged helix DNA-binding domain"/>
    <property type="match status" value="1"/>
</dbReference>
<dbReference type="RefSeq" id="WP_208095146.1">
    <property type="nucleotide sequence ID" value="NZ_JAGDYM010000002.1"/>
</dbReference>
<dbReference type="GO" id="GO:0003700">
    <property type="term" value="F:DNA-binding transcription factor activity"/>
    <property type="evidence" value="ECO:0007669"/>
    <property type="project" value="InterPro"/>
</dbReference>
<keyword evidence="1" id="KW-0805">Transcription regulation</keyword>
<accession>A0A939SAI6</accession>
<evidence type="ECO:0000313" key="5">
    <source>
        <dbReference type="EMBL" id="MBO1900505.1"/>
    </source>
</evidence>
<dbReference type="Pfam" id="PF12840">
    <property type="entry name" value="HTH_20"/>
    <property type="match status" value="1"/>
</dbReference>
<dbReference type="InterPro" id="IPR001845">
    <property type="entry name" value="HTH_ArsR_DNA-bd_dom"/>
</dbReference>
<sequence length="152" mass="16985">MPDIFGVIADANRRDILQVLLERYAQGAEISVSEIVTQLEISQPTVSKHLKVLREADLVTVREDGQHRFYSLDPEPLELVEDFVIPFLSVGFETEVTVEYRSETGELLPDPEAGDTEVLPEELATAAERIGRAAANAEHRVKELVARFRLGD</sequence>
<dbReference type="PRINTS" id="PR00778">
    <property type="entry name" value="HTHARSR"/>
</dbReference>
<gene>
    <name evidence="5" type="ORF">J4H92_00915</name>
</gene>
<evidence type="ECO:0000259" key="4">
    <source>
        <dbReference type="PROSITE" id="PS50987"/>
    </source>
</evidence>
<protein>
    <submittedName>
        <fullName evidence="5">Winged helix-turn-helix transcriptional regulator</fullName>
    </submittedName>
</protein>
<reference evidence="5" key="1">
    <citation type="submission" date="2021-03" db="EMBL/GenBank/DDBJ databases">
        <title>Leucobacter chromiisoli sp. nov., isolated from chromium-containing soil of chemical plant.</title>
        <authorList>
            <person name="Xu Z."/>
        </authorList>
    </citation>
    <scope>NUCLEOTIDE SEQUENCE</scope>
    <source>
        <strain evidence="5">S27</strain>
    </source>
</reference>
<dbReference type="PANTHER" id="PTHR33154:SF33">
    <property type="entry name" value="TRANSCRIPTIONAL REPRESSOR SDPR"/>
    <property type="match status" value="1"/>
</dbReference>
<proteinExistence type="predicted"/>
<dbReference type="InterPro" id="IPR036388">
    <property type="entry name" value="WH-like_DNA-bd_sf"/>
</dbReference>
<dbReference type="InterPro" id="IPR036390">
    <property type="entry name" value="WH_DNA-bd_sf"/>
</dbReference>
<dbReference type="Proteomes" id="UP000664382">
    <property type="component" value="Unassembled WGS sequence"/>
</dbReference>